<sequence length="321" mass="35505">MAFLSGLKIASALLAFASPSLAVGVAPGQIQNFVTFGDSYTDISYYPTADGGYSWPTYAAEYGPFNVYGFARSGATCSNNLTYRPFPPIFGYQLPSYFGEVSNGTLDLDPNETMYTIWIGTNDLGANALITGSDAPDVSLVQVRECAIDVVKVLYASGARNFIMQNIIPLELTILYSNYSFPNIYWDEQRNTTEWNVFMKELSRSGNALTELMLQALVPTMPDAHIASFDSYGLFTDIYNNPQNYLNGTAPLNVTGCINSCSYTTYNDPNPATCVTVEGTDRDSYMWYDELHPSEQTDRVIAREMTAVMKGEANQWATWLS</sequence>
<gene>
    <name evidence="1" type="ORF">BJ138DRAFT_231631</name>
</gene>
<accession>A0ACB8A896</accession>
<keyword evidence="2" id="KW-1185">Reference proteome</keyword>
<proteinExistence type="predicted"/>
<name>A0ACB8A896_9AGAM</name>
<evidence type="ECO:0000313" key="2">
    <source>
        <dbReference type="Proteomes" id="UP000790377"/>
    </source>
</evidence>
<evidence type="ECO:0000313" key="1">
    <source>
        <dbReference type="EMBL" id="KAH7909431.1"/>
    </source>
</evidence>
<comment type="caution">
    <text evidence="1">The sequence shown here is derived from an EMBL/GenBank/DDBJ whole genome shotgun (WGS) entry which is preliminary data.</text>
</comment>
<organism evidence="1 2">
    <name type="scientific">Hygrophoropsis aurantiaca</name>
    <dbReference type="NCBI Taxonomy" id="72124"/>
    <lineage>
        <taxon>Eukaryota</taxon>
        <taxon>Fungi</taxon>
        <taxon>Dikarya</taxon>
        <taxon>Basidiomycota</taxon>
        <taxon>Agaricomycotina</taxon>
        <taxon>Agaricomycetes</taxon>
        <taxon>Agaricomycetidae</taxon>
        <taxon>Boletales</taxon>
        <taxon>Coniophorineae</taxon>
        <taxon>Hygrophoropsidaceae</taxon>
        <taxon>Hygrophoropsis</taxon>
    </lineage>
</organism>
<reference evidence="1" key="1">
    <citation type="journal article" date="2021" name="New Phytol.">
        <title>Evolutionary innovations through gain and loss of genes in the ectomycorrhizal Boletales.</title>
        <authorList>
            <person name="Wu G."/>
            <person name="Miyauchi S."/>
            <person name="Morin E."/>
            <person name="Kuo A."/>
            <person name="Drula E."/>
            <person name="Varga T."/>
            <person name="Kohler A."/>
            <person name="Feng B."/>
            <person name="Cao Y."/>
            <person name="Lipzen A."/>
            <person name="Daum C."/>
            <person name="Hundley H."/>
            <person name="Pangilinan J."/>
            <person name="Johnson J."/>
            <person name="Barry K."/>
            <person name="LaButti K."/>
            <person name="Ng V."/>
            <person name="Ahrendt S."/>
            <person name="Min B."/>
            <person name="Choi I.G."/>
            <person name="Park H."/>
            <person name="Plett J.M."/>
            <person name="Magnuson J."/>
            <person name="Spatafora J.W."/>
            <person name="Nagy L.G."/>
            <person name="Henrissat B."/>
            <person name="Grigoriev I.V."/>
            <person name="Yang Z.L."/>
            <person name="Xu J."/>
            <person name="Martin F.M."/>
        </authorList>
    </citation>
    <scope>NUCLEOTIDE SEQUENCE</scope>
    <source>
        <strain evidence="1">ATCC 28755</strain>
    </source>
</reference>
<dbReference type="Proteomes" id="UP000790377">
    <property type="component" value="Unassembled WGS sequence"/>
</dbReference>
<protein>
    <submittedName>
        <fullName evidence="1">Carbohydrate esterase family 16 protein</fullName>
    </submittedName>
</protein>
<dbReference type="EMBL" id="MU267760">
    <property type="protein sequence ID" value="KAH7909431.1"/>
    <property type="molecule type" value="Genomic_DNA"/>
</dbReference>